<reference evidence="2" key="1">
    <citation type="submission" date="2015-12" db="EMBL/GenBank/DDBJ databases">
        <title>Genome sequence of a biocontrol rhizobacterium Chryseobacterium kwangjuense strain KJ1R5 isolated from pepper (Capsicum annuum L.).</title>
        <authorList>
            <person name="Jeong J.-J."/>
            <person name="Park H."/>
            <person name="Mannaa M."/>
            <person name="Sang M.K."/>
            <person name="Choi I.-G."/>
            <person name="Kim K.D."/>
        </authorList>
    </citation>
    <scope>NUCLEOTIDE SEQUENCE [LARGE SCALE GENOMIC DNA]</scope>
    <source>
        <strain evidence="2">KJ1R5</strain>
    </source>
</reference>
<dbReference type="InterPro" id="IPR032710">
    <property type="entry name" value="NTF2-like_dom_sf"/>
</dbReference>
<dbReference type="Proteomes" id="UP000070513">
    <property type="component" value="Unassembled WGS sequence"/>
</dbReference>
<comment type="caution">
    <text evidence="1">The sequence shown here is derived from an EMBL/GenBank/DDBJ whole genome shotgun (WGS) entry which is preliminary data.</text>
</comment>
<evidence type="ECO:0000313" key="2">
    <source>
        <dbReference type="Proteomes" id="UP000070513"/>
    </source>
</evidence>
<dbReference type="AlphaFoldDB" id="A0A135WHK7"/>
<organism evidence="1 2">
    <name type="scientific">Chryseobacterium kwangjuense</name>
    <dbReference type="NCBI Taxonomy" id="267125"/>
    <lineage>
        <taxon>Bacteria</taxon>
        <taxon>Pseudomonadati</taxon>
        <taxon>Bacteroidota</taxon>
        <taxon>Flavobacteriia</taxon>
        <taxon>Flavobacteriales</taxon>
        <taxon>Weeksellaceae</taxon>
        <taxon>Chryseobacterium group</taxon>
        <taxon>Chryseobacterium</taxon>
    </lineage>
</organism>
<gene>
    <name evidence="1" type="ORF">AU378_01125</name>
</gene>
<dbReference type="SUPFAM" id="SSF54427">
    <property type="entry name" value="NTF2-like"/>
    <property type="match status" value="1"/>
</dbReference>
<accession>A0A135WHK7</accession>
<protein>
    <submittedName>
        <fullName evidence="1">Uncharacterized protein</fullName>
    </submittedName>
</protein>
<sequence>MTKVIIMIQTLAVLTACSGKQENKEHANPTEITQNKTTMETTAKKDIEQTLFAYQNALNGSSTKQVLPLYTQSGIFMPQGGPTAKGQEQLKGAYDFVFKTLKLNVKFEINEITVINENYAVARSVSKGTQLIHAEKITTPEENRELFVLEKEDGKWKIARYMFNKAK</sequence>
<dbReference type="PROSITE" id="PS51257">
    <property type="entry name" value="PROKAR_LIPOPROTEIN"/>
    <property type="match status" value="1"/>
</dbReference>
<name>A0A135WHK7_9FLAO</name>
<evidence type="ECO:0000313" key="1">
    <source>
        <dbReference type="EMBL" id="KXH84391.1"/>
    </source>
</evidence>
<reference evidence="1 2" key="2">
    <citation type="journal article" date="2016" name="Genome Announc.">
        <title>Draft Genome Sequence of a Biocontrol Rhizobacterium, Chryseobacterium kwangjuense Strain KJ1R5, Isolated from Pepper (Capsicum annuum).</title>
        <authorList>
            <person name="Jeong J.J."/>
            <person name="Park H."/>
            <person name="Park B.H."/>
            <person name="Mannaa M."/>
            <person name="Sang M.K."/>
            <person name="Choi I.G."/>
            <person name="Kim K.D."/>
        </authorList>
    </citation>
    <scope>NUCLEOTIDE SEQUENCE [LARGE SCALE GENOMIC DNA]</scope>
    <source>
        <strain evidence="1 2">KJ1R5</strain>
    </source>
</reference>
<dbReference type="Gene3D" id="3.10.450.50">
    <property type="match status" value="1"/>
</dbReference>
<dbReference type="RefSeq" id="WP_062647113.1">
    <property type="nucleotide sequence ID" value="NZ_LPUR01000001.1"/>
</dbReference>
<dbReference type="EMBL" id="LPUR01000001">
    <property type="protein sequence ID" value="KXH84391.1"/>
    <property type="molecule type" value="Genomic_DNA"/>
</dbReference>
<proteinExistence type="predicted"/>
<dbReference type="OrthoDB" id="6491893at2"/>